<protein>
    <submittedName>
        <fullName evidence="2">Uncharacterized protein</fullName>
    </submittedName>
</protein>
<dbReference type="AlphaFoldDB" id="A0A8J6DGX4"/>
<feature type="region of interest" description="Disordered" evidence="1">
    <location>
        <begin position="1"/>
        <end position="23"/>
    </location>
</feature>
<feature type="compositionally biased region" description="Low complexity" evidence="1">
    <location>
        <begin position="70"/>
        <end position="83"/>
    </location>
</feature>
<keyword evidence="3" id="KW-1185">Reference proteome</keyword>
<feature type="compositionally biased region" description="Basic and acidic residues" evidence="1">
    <location>
        <begin position="107"/>
        <end position="120"/>
    </location>
</feature>
<dbReference type="EMBL" id="JAGFMF010012216">
    <property type="protein sequence ID" value="KAG8505838.1"/>
    <property type="molecule type" value="Genomic_DNA"/>
</dbReference>
<organism evidence="2 3">
    <name type="scientific">Galemys pyrenaicus</name>
    <name type="common">Iberian desman</name>
    <name type="synonym">Pyrenean desman</name>
    <dbReference type="NCBI Taxonomy" id="202257"/>
    <lineage>
        <taxon>Eukaryota</taxon>
        <taxon>Metazoa</taxon>
        <taxon>Chordata</taxon>
        <taxon>Craniata</taxon>
        <taxon>Vertebrata</taxon>
        <taxon>Euteleostomi</taxon>
        <taxon>Mammalia</taxon>
        <taxon>Eutheria</taxon>
        <taxon>Laurasiatheria</taxon>
        <taxon>Eulipotyphla</taxon>
        <taxon>Talpidae</taxon>
        <taxon>Galemys</taxon>
    </lineage>
</organism>
<dbReference type="Proteomes" id="UP000700334">
    <property type="component" value="Unassembled WGS sequence"/>
</dbReference>
<name>A0A8J6DGX4_GALPY</name>
<feature type="compositionally biased region" description="Basic and acidic residues" evidence="1">
    <location>
        <begin position="300"/>
        <end position="313"/>
    </location>
</feature>
<feature type="compositionally biased region" description="Pro residues" evidence="1">
    <location>
        <begin position="245"/>
        <end position="256"/>
    </location>
</feature>
<proteinExistence type="predicted"/>
<feature type="compositionally biased region" description="Low complexity" evidence="1">
    <location>
        <begin position="277"/>
        <end position="296"/>
    </location>
</feature>
<evidence type="ECO:0000313" key="3">
    <source>
        <dbReference type="Proteomes" id="UP000700334"/>
    </source>
</evidence>
<evidence type="ECO:0000256" key="1">
    <source>
        <dbReference type="SAM" id="MobiDB-lite"/>
    </source>
</evidence>
<feature type="compositionally biased region" description="Polar residues" evidence="1">
    <location>
        <begin position="258"/>
        <end position="267"/>
    </location>
</feature>
<feature type="region of interest" description="Disordered" evidence="1">
    <location>
        <begin position="50"/>
        <end position="321"/>
    </location>
</feature>
<gene>
    <name evidence="2" type="ORF">J0S82_018345</name>
</gene>
<evidence type="ECO:0000313" key="2">
    <source>
        <dbReference type="EMBL" id="KAG8505838.1"/>
    </source>
</evidence>
<sequence length="321" mass="32619">MDRAGAESRPAQGLASGATDVLGPQVLALQDPWSGPARVAPHTARALRLHSARPRPSWRLPRLPPPAPPAAAAGRAVPCAAAPERLGCGPDGGPEAQGVAAPRAAHSRADEFSLRPKQTQDDVSWALNPSGAAQAVPVCQHPEAGRHLPDQAQGPGADSSVRATSGHLPHREPSSSQTHKAPRLAAPGPVSDLRWGLPLRSTCLSHREPRPGSVLVGCTPHSAPRLGGAARLTGTEPRMDASAPGPSPPGPPPPQPRSRLNATASAEQKSEPPHAPGTPAGPEHAGGAAAPAGARAQRARSRERVAGAGKRADASVPAQPG</sequence>
<comment type="caution">
    <text evidence="2">The sequence shown here is derived from an EMBL/GenBank/DDBJ whole genome shotgun (WGS) entry which is preliminary data.</text>
</comment>
<reference evidence="2" key="1">
    <citation type="journal article" date="2021" name="Evol. Appl.">
        <title>The genome of the Pyrenean desman and the effects of bottlenecks and inbreeding on the genomic landscape of an endangered species.</title>
        <authorList>
            <person name="Escoda L."/>
            <person name="Castresana J."/>
        </authorList>
    </citation>
    <scope>NUCLEOTIDE SEQUENCE</scope>
    <source>
        <strain evidence="2">IBE-C5619</strain>
    </source>
</reference>
<accession>A0A8J6DGX4</accession>